<feature type="transmembrane region" description="Helical" evidence="11">
    <location>
        <begin position="806"/>
        <end position="825"/>
    </location>
</feature>
<dbReference type="InterPro" id="IPR001757">
    <property type="entry name" value="P_typ_ATPase"/>
</dbReference>
<dbReference type="PROSITE" id="PS00154">
    <property type="entry name" value="ATPASE_E1_E2"/>
    <property type="match status" value="1"/>
</dbReference>
<dbReference type="InterPro" id="IPR006068">
    <property type="entry name" value="ATPase_P-typ_cation-transptr_C"/>
</dbReference>
<dbReference type="Pfam" id="PF00122">
    <property type="entry name" value="E1-E2_ATPase"/>
    <property type="match status" value="1"/>
</dbReference>
<dbReference type="SFLD" id="SFLDG00002">
    <property type="entry name" value="C1.7:_P-type_atpase_like"/>
    <property type="match status" value="1"/>
</dbReference>
<dbReference type="SMART" id="SM00831">
    <property type="entry name" value="Cation_ATPase_N"/>
    <property type="match status" value="1"/>
</dbReference>
<dbReference type="InterPro" id="IPR036412">
    <property type="entry name" value="HAD-like_sf"/>
</dbReference>
<dbReference type="InterPro" id="IPR059000">
    <property type="entry name" value="ATPase_P-type_domA"/>
</dbReference>
<dbReference type="PANTHER" id="PTHR43294">
    <property type="entry name" value="SODIUM/POTASSIUM-TRANSPORTING ATPASE SUBUNIT ALPHA"/>
    <property type="match status" value="1"/>
</dbReference>
<dbReference type="GO" id="GO:1990573">
    <property type="term" value="P:potassium ion import across plasma membrane"/>
    <property type="evidence" value="ECO:0007669"/>
    <property type="project" value="TreeGrafter"/>
</dbReference>
<evidence type="ECO:0000256" key="3">
    <source>
        <dbReference type="ARBA" id="ARBA00022475"/>
    </source>
</evidence>
<comment type="subcellular location">
    <subcellularLocation>
        <location evidence="1">Cell membrane</location>
        <topology evidence="1">Multi-pass membrane protein</topology>
    </subcellularLocation>
</comment>
<evidence type="ECO:0000256" key="1">
    <source>
        <dbReference type="ARBA" id="ARBA00004651"/>
    </source>
</evidence>
<feature type="transmembrane region" description="Helical" evidence="11">
    <location>
        <begin position="58"/>
        <end position="80"/>
    </location>
</feature>
<name>A0A7C4LIV4_9PLAN</name>
<dbReference type="InterPro" id="IPR008250">
    <property type="entry name" value="ATPase_P-typ_transduc_dom_A_sf"/>
</dbReference>
<dbReference type="Pfam" id="PF00689">
    <property type="entry name" value="Cation_ATPase_C"/>
    <property type="match status" value="1"/>
</dbReference>
<dbReference type="CDD" id="cd02080">
    <property type="entry name" value="P-type_ATPase_cation"/>
    <property type="match status" value="1"/>
</dbReference>
<dbReference type="InterPro" id="IPR023214">
    <property type="entry name" value="HAD_sf"/>
</dbReference>
<feature type="transmembrane region" description="Helical" evidence="11">
    <location>
        <begin position="249"/>
        <end position="269"/>
    </location>
</feature>
<keyword evidence="6" id="KW-0547">Nucleotide-binding</keyword>
<keyword evidence="9 11" id="KW-1133">Transmembrane helix</keyword>
<keyword evidence="5" id="KW-0479">Metal-binding</keyword>
<sequence>MDALVEENLHQLPANEVLRLLRTDAEKGLDILEVRARQARFGPNAIPAATGPGPFMRFLLQFHTPLVYILLAAAAITAALHEWVDSGVIFGVVLVNAIVGFLQESSAAKALAALARTTLTETSVLRAGEVQRISSTELVPGDIVLLQSGDKVPADLRLFYCRDLQIDESVLTGESVPVNKQTEAVAADVPLAERRNMAFTSTLVTYGQARGVVCATGATTEVGHISKLMSTADVLETPLTRKIAKFSRLLLIVILSLAGVTFLVGWSRGQPAFDMFMAAVALAVGAIPEGLPAAVTITLSIGVARMARRRAIIRKLPAVETLGSTTVICSDKTGTLTVNQMTVTEILAGEAVYSVAGSGYNPTGEITPLNADSPPLADNIAAQECLLAGLLCNDSSLTEKAGRWEVRGDPTEGALIAAAAKGGFDHKEWSARRLPRVDVIPFESQHQYMATLHQVETSNSRKLYVKGAAEVVLAKSVAMLDARGRKVPLDVSHVQSQLESLATKGLRVLVLASADLPGDVKSITHADVKELTFLGLQGMIDPPRPEAIAAVRACQTAGIRVKMITGDHALTAQAIAKQIGLNGQDAVRPGSPQVLTGRELSQLTDAQLIDNADQVAVFARVTPEQKLRLVRALQAKGHIVAMTGDGVNDAPALRQADIGVAMGVSGTEVAKEAADMVLTDDNFATIEAAVEEGRGVFDNLTKFIVWTLPTNGGEGLVILAAIFAGTTLPILPVQILWINMTTAVFLGLMLAFEPKEPDIMQRPPRDPKTPILTGVLISRILLVSLMMLVGAFGSFEWALKKTSNSAYARTVAVNVFVMVELFYLFNCRSLTKSMYQLGIFANPWIGVGVGSMVLLQLLFTYTPFMNQFFHSAPIDADAWWRILLTAVVAYLIIEGEKWIRRKWNDSALRDLAAIGEA</sequence>
<dbReference type="FunFam" id="3.40.50.1000:FF:000028">
    <property type="entry name" value="Calcium-transporting P-type ATPase, putative"/>
    <property type="match status" value="1"/>
</dbReference>
<dbReference type="AlphaFoldDB" id="A0A7C4LIV4"/>
<feature type="transmembrane region" description="Helical" evidence="11">
    <location>
        <begin position="771"/>
        <end position="794"/>
    </location>
</feature>
<dbReference type="SUPFAM" id="SSF81660">
    <property type="entry name" value="Metal cation-transporting ATPase, ATP-binding domain N"/>
    <property type="match status" value="1"/>
</dbReference>
<evidence type="ECO:0000256" key="10">
    <source>
        <dbReference type="ARBA" id="ARBA00023136"/>
    </source>
</evidence>
<keyword evidence="10 11" id="KW-0472">Membrane</keyword>
<dbReference type="GO" id="GO:0005886">
    <property type="term" value="C:plasma membrane"/>
    <property type="evidence" value="ECO:0007669"/>
    <property type="project" value="UniProtKB-SubCell"/>
</dbReference>
<keyword evidence="3" id="KW-1003">Cell membrane</keyword>
<evidence type="ECO:0000259" key="12">
    <source>
        <dbReference type="SMART" id="SM00831"/>
    </source>
</evidence>
<feature type="transmembrane region" description="Helical" evidence="11">
    <location>
        <begin position="730"/>
        <end position="751"/>
    </location>
</feature>
<feature type="transmembrane region" description="Helical" evidence="11">
    <location>
        <begin position="837"/>
        <end position="858"/>
    </location>
</feature>
<dbReference type="GO" id="GO:0016887">
    <property type="term" value="F:ATP hydrolysis activity"/>
    <property type="evidence" value="ECO:0007669"/>
    <property type="project" value="InterPro"/>
</dbReference>
<dbReference type="Pfam" id="PF00690">
    <property type="entry name" value="Cation_ATPase_N"/>
    <property type="match status" value="1"/>
</dbReference>
<evidence type="ECO:0000256" key="5">
    <source>
        <dbReference type="ARBA" id="ARBA00022723"/>
    </source>
</evidence>
<evidence type="ECO:0000256" key="2">
    <source>
        <dbReference type="ARBA" id="ARBA00005675"/>
    </source>
</evidence>
<accession>A0A7C4LIV4</accession>
<dbReference type="SUPFAM" id="SSF81653">
    <property type="entry name" value="Calcium ATPase, transduction domain A"/>
    <property type="match status" value="1"/>
</dbReference>
<dbReference type="NCBIfam" id="TIGR01494">
    <property type="entry name" value="ATPase_P-type"/>
    <property type="match status" value="3"/>
</dbReference>
<dbReference type="EMBL" id="DSVQ01000006">
    <property type="protein sequence ID" value="HGT38202.1"/>
    <property type="molecule type" value="Genomic_DNA"/>
</dbReference>
<dbReference type="InterPro" id="IPR004014">
    <property type="entry name" value="ATPase_P-typ_cation-transptr_N"/>
</dbReference>
<keyword evidence="4 11" id="KW-0812">Transmembrane</keyword>
<dbReference type="SUPFAM" id="SSF56784">
    <property type="entry name" value="HAD-like"/>
    <property type="match status" value="1"/>
</dbReference>
<evidence type="ECO:0000256" key="6">
    <source>
        <dbReference type="ARBA" id="ARBA00022741"/>
    </source>
</evidence>
<dbReference type="PRINTS" id="PR00119">
    <property type="entry name" value="CATATPASE"/>
</dbReference>
<dbReference type="FunFam" id="2.70.150.10:FF:000016">
    <property type="entry name" value="Calcium-transporting P-type ATPase putative"/>
    <property type="match status" value="1"/>
</dbReference>
<evidence type="ECO:0000256" key="8">
    <source>
        <dbReference type="ARBA" id="ARBA00022967"/>
    </source>
</evidence>
<dbReference type="InterPro" id="IPR018303">
    <property type="entry name" value="ATPase_P-typ_P_site"/>
</dbReference>
<evidence type="ECO:0000256" key="11">
    <source>
        <dbReference type="SAM" id="Phobius"/>
    </source>
</evidence>
<evidence type="ECO:0000256" key="7">
    <source>
        <dbReference type="ARBA" id="ARBA00022840"/>
    </source>
</evidence>
<feature type="transmembrane region" description="Helical" evidence="11">
    <location>
        <begin position="878"/>
        <end position="893"/>
    </location>
</feature>
<evidence type="ECO:0000256" key="9">
    <source>
        <dbReference type="ARBA" id="ARBA00022989"/>
    </source>
</evidence>
<dbReference type="PRINTS" id="PR00120">
    <property type="entry name" value="HATPASE"/>
</dbReference>
<evidence type="ECO:0000256" key="4">
    <source>
        <dbReference type="ARBA" id="ARBA00022692"/>
    </source>
</evidence>
<dbReference type="GO" id="GO:0046872">
    <property type="term" value="F:metal ion binding"/>
    <property type="evidence" value="ECO:0007669"/>
    <property type="project" value="UniProtKB-KW"/>
</dbReference>
<dbReference type="GO" id="GO:0005391">
    <property type="term" value="F:P-type sodium:potassium-exchanging transporter activity"/>
    <property type="evidence" value="ECO:0007669"/>
    <property type="project" value="TreeGrafter"/>
</dbReference>
<dbReference type="GO" id="GO:0036376">
    <property type="term" value="P:sodium ion export across plasma membrane"/>
    <property type="evidence" value="ECO:0007669"/>
    <property type="project" value="TreeGrafter"/>
</dbReference>
<comment type="caution">
    <text evidence="13">The sequence shown here is derived from an EMBL/GenBank/DDBJ whole genome shotgun (WGS) entry which is preliminary data.</text>
</comment>
<organism evidence="13">
    <name type="scientific">Schlesneria paludicola</name>
    <dbReference type="NCBI Taxonomy" id="360056"/>
    <lineage>
        <taxon>Bacteria</taxon>
        <taxon>Pseudomonadati</taxon>
        <taxon>Planctomycetota</taxon>
        <taxon>Planctomycetia</taxon>
        <taxon>Planctomycetales</taxon>
        <taxon>Planctomycetaceae</taxon>
        <taxon>Schlesneria</taxon>
    </lineage>
</organism>
<dbReference type="Gene3D" id="1.20.1110.10">
    <property type="entry name" value="Calcium-transporting ATPase, transmembrane domain"/>
    <property type="match status" value="1"/>
</dbReference>
<dbReference type="Gene3D" id="3.40.1110.10">
    <property type="entry name" value="Calcium-transporting ATPase, cytoplasmic domain N"/>
    <property type="match status" value="1"/>
</dbReference>
<dbReference type="SFLD" id="SFLDF00027">
    <property type="entry name" value="p-type_atpase"/>
    <property type="match status" value="1"/>
</dbReference>
<dbReference type="Pfam" id="PF08282">
    <property type="entry name" value="Hydrolase_3"/>
    <property type="match status" value="1"/>
</dbReference>
<dbReference type="Gene3D" id="3.40.50.1000">
    <property type="entry name" value="HAD superfamily/HAD-like"/>
    <property type="match status" value="1"/>
</dbReference>
<comment type="similarity">
    <text evidence="2">Belongs to the cation transport ATPase (P-type) (TC 3.A.3) family. Type IIA subfamily.</text>
</comment>
<dbReference type="SUPFAM" id="SSF81665">
    <property type="entry name" value="Calcium ATPase, transmembrane domain M"/>
    <property type="match status" value="1"/>
</dbReference>
<reference evidence="13" key="1">
    <citation type="journal article" date="2020" name="mSystems">
        <title>Genome- and Community-Level Interaction Insights into Carbon Utilization and Element Cycling Functions of Hydrothermarchaeota in Hydrothermal Sediment.</title>
        <authorList>
            <person name="Zhou Z."/>
            <person name="Liu Y."/>
            <person name="Xu W."/>
            <person name="Pan J."/>
            <person name="Luo Z.H."/>
            <person name="Li M."/>
        </authorList>
    </citation>
    <scope>NUCLEOTIDE SEQUENCE [LARGE SCALE GENOMIC DNA]</scope>
    <source>
        <strain evidence="13">SpSt-508</strain>
    </source>
</reference>
<dbReference type="GO" id="GO:0030007">
    <property type="term" value="P:intracellular potassium ion homeostasis"/>
    <property type="evidence" value="ECO:0007669"/>
    <property type="project" value="TreeGrafter"/>
</dbReference>
<dbReference type="InterPro" id="IPR023298">
    <property type="entry name" value="ATPase_P-typ_TM_dom_sf"/>
</dbReference>
<feature type="domain" description="Cation-transporting P-type ATPase N-terminal" evidence="12">
    <location>
        <begin position="8"/>
        <end position="82"/>
    </location>
</feature>
<proteinExistence type="inferred from homology"/>
<dbReference type="InterPro" id="IPR050510">
    <property type="entry name" value="Cation_transp_ATPase_P-type"/>
</dbReference>
<feature type="transmembrane region" description="Helical" evidence="11">
    <location>
        <begin position="275"/>
        <end position="304"/>
    </location>
</feature>
<evidence type="ECO:0000313" key="13">
    <source>
        <dbReference type="EMBL" id="HGT38202.1"/>
    </source>
</evidence>
<dbReference type="GO" id="GO:1902600">
    <property type="term" value="P:proton transmembrane transport"/>
    <property type="evidence" value="ECO:0007669"/>
    <property type="project" value="TreeGrafter"/>
</dbReference>
<dbReference type="GO" id="GO:0005524">
    <property type="term" value="F:ATP binding"/>
    <property type="evidence" value="ECO:0007669"/>
    <property type="project" value="UniProtKB-KW"/>
</dbReference>
<keyword evidence="7" id="KW-0067">ATP-binding</keyword>
<feature type="transmembrane region" description="Helical" evidence="11">
    <location>
        <begin position="703"/>
        <end position="724"/>
    </location>
</feature>
<dbReference type="PANTHER" id="PTHR43294:SF21">
    <property type="entry name" value="CATION TRANSPORTING ATPASE"/>
    <property type="match status" value="1"/>
</dbReference>
<dbReference type="Pfam" id="PF13246">
    <property type="entry name" value="Cation_ATPase"/>
    <property type="match status" value="1"/>
</dbReference>
<feature type="transmembrane region" description="Helical" evidence="11">
    <location>
        <begin position="86"/>
        <end position="102"/>
    </location>
</feature>
<dbReference type="SFLD" id="SFLDS00003">
    <property type="entry name" value="Haloacid_Dehalogenase"/>
    <property type="match status" value="1"/>
</dbReference>
<gene>
    <name evidence="13" type="ORF">ENS64_02885</name>
</gene>
<dbReference type="InterPro" id="IPR044492">
    <property type="entry name" value="P_typ_ATPase_HD_dom"/>
</dbReference>
<protein>
    <submittedName>
        <fullName evidence="13">Cation-transporting P-type ATPase</fullName>
    </submittedName>
</protein>
<dbReference type="InterPro" id="IPR023299">
    <property type="entry name" value="ATPase_P-typ_cyto_dom_N"/>
</dbReference>
<dbReference type="GO" id="GO:0006883">
    <property type="term" value="P:intracellular sodium ion homeostasis"/>
    <property type="evidence" value="ECO:0007669"/>
    <property type="project" value="TreeGrafter"/>
</dbReference>
<dbReference type="Gene3D" id="2.70.150.10">
    <property type="entry name" value="Calcium-transporting ATPase, cytoplasmic transduction domain A"/>
    <property type="match status" value="1"/>
</dbReference>
<keyword evidence="8" id="KW-1278">Translocase</keyword>